<organism evidence="3 4">
    <name type="scientific">Rhizobium johnstonii (strain DSM 114642 / LMG 32736 / 3841)</name>
    <name type="common">Rhizobium leguminosarum bv. viciae</name>
    <dbReference type="NCBI Taxonomy" id="216596"/>
    <lineage>
        <taxon>Bacteria</taxon>
        <taxon>Pseudomonadati</taxon>
        <taxon>Pseudomonadota</taxon>
        <taxon>Alphaproteobacteria</taxon>
        <taxon>Hyphomicrobiales</taxon>
        <taxon>Rhizobiaceae</taxon>
        <taxon>Rhizobium/Agrobacterium group</taxon>
        <taxon>Rhizobium</taxon>
        <taxon>Rhizobium johnstonii</taxon>
    </lineage>
</organism>
<dbReference type="AlphaFoldDB" id="Q1MBZ5"/>
<feature type="domain" description="AB hydrolase-1" evidence="2">
    <location>
        <begin position="86"/>
        <end position="201"/>
    </location>
</feature>
<dbReference type="EnsemblBacteria" id="CAK09537">
    <property type="protein sequence ID" value="CAK09537"/>
    <property type="gene ID" value="RL4047"/>
</dbReference>
<name>Q1MBZ5_RHIJ3</name>
<sequence>MAHNFRIERERCGGCPPQDVPQLSLVEIMLAEVSALLAPLAAAIGYSTYKARQFEHAYPNIGELTDVGGYRMNAVHVERPENADLPALVFIHGASGNLLDQVVAFRAALEGRAEMLFVDRPGHGYSERGGPENAVPSGQADAIARLMEKRGIGKAIIVGHSFGGAITAAFGLRHPDKTAGLLFLAPATHPWPGGIDWYYHVATVPIVGWLFNHAIVVPLGLSRLERGTLNVFRPNPRPADYIEKTGPSLVLRPSAFHNNAADFKRLLAYVKKQSLLYSQITAPTVIITGDRDEIVWEHLHSRGLARDISGSELVTVSGVGHKPDYLATDVAIAAIEKLAGKPRDLQAIARRAEERLAAASRDQRAAAAPSLEPAAPHVFSDAQNTL</sequence>
<protein>
    <submittedName>
        <fullName evidence="3">Esterase/hydrolase</fullName>
    </submittedName>
</protein>
<dbReference type="InterPro" id="IPR000073">
    <property type="entry name" value="AB_hydrolase_1"/>
</dbReference>
<dbReference type="PRINTS" id="PR00111">
    <property type="entry name" value="ABHYDROLASE"/>
</dbReference>
<dbReference type="InterPro" id="IPR029058">
    <property type="entry name" value="AB_hydrolase_fold"/>
</dbReference>
<dbReference type="EMBL" id="AM236080">
    <property type="protein sequence ID" value="CAK09537.1"/>
    <property type="molecule type" value="Genomic_DNA"/>
</dbReference>
<dbReference type="SUPFAM" id="SSF53474">
    <property type="entry name" value="alpha/beta-Hydrolases"/>
    <property type="match status" value="1"/>
</dbReference>
<dbReference type="ESTHER" id="rhil3-q1mbz5">
    <property type="family name" value="6_AlphaBeta_hydrolase"/>
</dbReference>
<accession>Q1MBZ5</accession>
<dbReference type="PANTHER" id="PTHR43433:SF5">
    <property type="entry name" value="AB HYDROLASE-1 DOMAIN-CONTAINING PROTEIN"/>
    <property type="match status" value="1"/>
</dbReference>
<evidence type="ECO:0000259" key="2">
    <source>
        <dbReference type="Pfam" id="PF00561"/>
    </source>
</evidence>
<dbReference type="Gene3D" id="3.40.50.1820">
    <property type="entry name" value="alpha/beta hydrolase"/>
    <property type="match status" value="1"/>
</dbReference>
<feature type="compositionally biased region" description="Low complexity" evidence="1">
    <location>
        <begin position="365"/>
        <end position="376"/>
    </location>
</feature>
<dbReference type="Pfam" id="PF00561">
    <property type="entry name" value="Abhydrolase_1"/>
    <property type="match status" value="1"/>
</dbReference>
<dbReference type="eggNOG" id="COG0596">
    <property type="taxonomic scope" value="Bacteria"/>
</dbReference>
<evidence type="ECO:0000313" key="3">
    <source>
        <dbReference type="EMBL" id="CAK09537.1"/>
    </source>
</evidence>
<evidence type="ECO:0000256" key="1">
    <source>
        <dbReference type="SAM" id="MobiDB-lite"/>
    </source>
</evidence>
<dbReference type="PANTHER" id="PTHR43433">
    <property type="entry name" value="HYDROLASE, ALPHA/BETA FOLD FAMILY PROTEIN"/>
    <property type="match status" value="1"/>
</dbReference>
<gene>
    <name evidence="3" type="ordered locus">RL4047</name>
</gene>
<feature type="region of interest" description="Disordered" evidence="1">
    <location>
        <begin position="360"/>
        <end position="386"/>
    </location>
</feature>
<keyword evidence="4" id="KW-1185">Reference proteome</keyword>
<dbReference type="KEGG" id="rle:RL4047"/>
<dbReference type="Proteomes" id="UP000006575">
    <property type="component" value="Chromosome"/>
</dbReference>
<evidence type="ECO:0000313" key="4">
    <source>
        <dbReference type="Proteomes" id="UP000006575"/>
    </source>
</evidence>
<reference evidence="3 4" key="1">
    <citation type="journal article" date="2006" name="Genome Biol.">
        <title>The genome of Rhizobium leguminosarum has recognizable core and accessory components.</title>
        <authorList>
            <person name="Young J.W."/>
            <person name="Crossman L.C."/>
            <person name="Johnston A.W.B."/>
            <person name="Thomson N.R."/>
            <person name="Ghazoui Z.F."/>
            <person name="Hull K.H."/>
            <person name="Wexler M."/>
            <person name="Curson A.R.J."/>
            <person name="Todd J.D."/>
            <person name="Poole P.S."/>
            <person name="Mauchline T.H."/>
            <person name="East A.K."/>
            <person name="Quail M.A."/>
            <person name="Churcher C."/>
            <person name="Arrowsmith C."/>
            <person name="Cherevach A."/>
            <person name="Chillingworth T."/>
            <person name="Clarke K."/>
            <person name="Cronin A."/>
            <person name="Davis P."/>
            <person name="Fraser A."/>
            <person name="Hance Z."/>
            <person name="Hauser H."/>
            <person name="Jagels K."/>
            <person name="Moule S."/>
            <person name="Mungall K."/>
            <person name="Norbertczak H."/>
            <person name="Rabbinowitsch E."/>
            <person name="Sanders M."/>
            <person name="Simmonds M."/>
            <person name="Whitehead S."/>
            <person name="Parkhill J."/>
        </authorList>
    </citation>
    <scope>NUCLEOTIDE SEQUENCE [LARGE SCALE GENOMIC DNA]</scope>
    <source>
        <strain evidence="4">DSM 114642 / LMG 32736 / 3841</strain>
    </source>
</reference>
<proteinExistence type="predicted"/>
<dbReference type="InterPro" id="IPR050471">
    <property type="entry name" value="AB_hydrolase"/>
</dbReference>
<dbReference type="HOGENOM" id="CLU_020336_13_0_5"/>